<name>A0AAU9J8C0_9CILI</name>
<organism evidence="2 3">
    <name type="scientific">Blepharisma stoltei</name>
    <dbReference type="NCBI Taxonomy" id="1481888"/>
    <lineage>
        <taxon>Eukaryota</taxon>
        <taxon>Sar</taxon>
        <taxon>Alveolata</taxon>
        <taxon>Ciliophora</taxon>
        <taxon>Postciliodesmatophora</taxon>
        <taxon>Heterotrichea</taxon>
        <taxon>Heterotrichida</taxon>
        <taxon>Blepharismidae</taxon>
        <taxon>Blepharisma</taxon>
    </lineage>
</organism>
<comment type="caution">
    <text evidence="2">The sequence shown here is derived from an EMBL/GenBank/DDBJ whole genome shotgun (WGS) entry which is preliminary data.</text>
</comment>
<reference evidence="2" key="1">
    <citation type="submission" date="2021-09" db="EMBL/GenBank/DDBJ databases">
        <authorList>
            <consortium name="AG Swart"/>
            <person name="Singh M."/>
            <person name="Singh A."/>
            <person name="Seah K."/>
            <person name="Emmerich C."/>
        </authorList>
    </citation>
    <scope>NUCLEOTIDE SEQUENCE</scope>
    <source>
        <strain evidence="2">ATCC30299</strain>
    </source>
</reference>
<keyword evidence="3" id="KW-1185">Reference proteome</keyword>
<dbReference type="AlphaFoldDB" id="A0AAU9J8C0"/>
<protein>
    <submittedName>
        <fullName evidence="2">Uncharacterized protein</fullName>
    </submittedName>
</protein>
<sequence length="136" mass="15355">MNALNPSYWSKITLVLAFIGWSPWLTTRGQTEISPCLSHVGSKYLTRKIHNQGSLLMLCYNGISSSTKEHLKYLESLTKSLALPLTYSPYCMESVSRYCEKSDVLLNKIHRSTSPVVTSLVSLCWKRLPGTSFEHP</sequence>
<dbReference type="Proteomes" id="UP001162131">
    <property type="component" value="Unassembled WGS sequence"/>
</dbReference>
<feature type="chain" id="PRO_5043863269" evidence="1">
    <location>
        <begin position="30"/>
        <end position="136"/>
    </location>
</feature>
<evidence type="ECO:0000313" key="3">
    <source>
        <dbReference type="Proteomes" id="UP001162131"/>
    </source>
</evidence>
<gene>
    <name evidence="2" type="ORF">BSTOLATCC_MIC25063</name>
</gene>
<dbReference type="EMBL" id="CAJZBQ010000024">
    <property type="protein sequence ID" value="CAG9319818.1"/>
    <property type="molecule type" value="Genomic_DNA"/>
</dbReference>
<evidence type="ECO:0000313" key="2">
    <source>
        <dbReference type="EMBL" id="CAG9319818.1"/>
    </source>
</evidence>
<keyword evidence="1" id="KW-0732">Signal</keyword>
<proteinExistence type="predicted"/>
<accession>A0AAU9J8C0</accession>
<evidence type="ECO:0000256" key="1">
    <source>
        <dbReference type="SAM" id="SignalP"/>
    </source>
</evidence>
<feature type="signal peptide" evidence="1">
    <location>
        <begin position="1"/>
        <end position="29"/>
    </location>
</feature>